<dbReference type="Proteomes" id="UP000229559">
    <property type="component" value="Unassembled WGS sequence"/>
</dbReference>
<evidence type="ECO:0000313" key="4">
    <source>
        <dbReference type="Proteomes" id="UP000229559"/>
    </source>
</evidence>
<dbReference type="Pfam" id="PF14584">
    <property type="entry name" value="DUF4446"/>
    <property type="match status" value="1"/>
</dbReference>
<dbReference type="InterPro" id="IPR027981">
    <property type="entry name" value="DUF4446"/>
</dbReference>
<proteinExistence type="predicted"/>
<keyword evidence="1" id="KW-0175">Coiled coil</keyword>
<accession>A0A2M6YPE0</accession>
<evidence type="ECO:0000256" key="1">
    <source>
        <dbReference type="SAM" id="Coils"/>
    </source>
</evidence>
<name>A0A2M6YPE0_9BACT</name>
<dbReference type="AlphaFoldDB" id="A0A2M6YPE0"/>
<evidence type="ECO:0000313" key="3">
    <source>
        <dbReference type="EMBL" id="PIU33015.1"/>
    </source>
</evidence>
<protein>
    <recommendedName>
        <fullName evidence="5">DUF4446 domain-containing protein</fullName>
    </recommendedName>
</protein>
<comment type="caution">
    <text evidence="3">The sequence shown here is derived from an EMBL/GenBank/DDBJ whole genome shotgun (WGS) entry which is preliminary data.</text>
</comment>
<keyword evidence="2" id="KW-1133">Transmembrane helix</keyword>
<evidence type="ECO:0000256" key="2">
    <source>
        <dbReference type="SAM" id="Phobius"/>
    </source>
</evidence>
<organism evidence="3 4">
    <name type="scientific">Candidatus Shapirobacteria bacterium CG07_land_8_20_14_0_80_39_12</name>
    <dbReference type="NCBI Taxonomy" id="1974480"/>
    <lineage>
        <taxon>Bacteria</taxon>
        <taxon>Candidatus Shapironibacteriota</taxon>
    </lineage>
</organism>
<sequence>MLNSIPFDLIIWGIIFFWLVFLSIIFYNLFSHYQKLTKGDNKKGLKSILEELLKDFAKEAVKIDELIQEMQKLQKENLYNIQKIGLVRFNPFSETGGNQSFSLALLNGEESGLVITSLHSREMTRIYSKPVKKGKAEGYELSAEEKLAIKAAKKIKG</sequence>
<keyword evidence="2" id="KW-0812">Transmembrane</keyword>
<feature type="coiled-coil region" evidence="1">
    <location>
        <begin position="49"/>
        <end position="76"/>
    </location>
</feature>
<gene>
    <name evidence="3" type="ORF">COT04_02360</name>
</gene>
<keyword evidence="2" id="KW-0472">Membrane</keyword>
<reference evidence="4" key="1">
    <citation type="submission" date="2017-09" db="EMBL/GenBank/DDBJ databases">
        <title>Depth-based differentiation of microbial function through sediment-hosted aquifers and enrichment of novel symbionts in the deep terrestrial subsurface.</title>
        <authorList>
            <person name="Probst A.J."/>
            <person name="Ladd B."/>
            <person name="Jarett J.K."/>
            <person name="Geller-Mcgrath D.E."/>
            <person name="Sieber C.M.K."/>
            <person name="Emerson J.B."/>
            <person name="Anantharaman K."/>
            <person name="Thomas B.C."/>
            <person name="Malmstrom R."/>
            <person name="Stieglmeier M."/>
            <person name="Klingl A."/>
            <person name="Woyke T."/>
            <person name="Ryan C.M."/>
            <person name="Banfield J.F."/>
        </authorList>
    </citation>
    <scope>NUCLEOTIDE SEQUENCE [LARGE SCALE GENOMIC DNA]</scope>
</reference>
<feature type="transmembrane region" description="Helical" evidence="2">
    <location>
        <begin position="6"/>
        <end position="30"/>
    </location>
</feature>
<dbReference type="EMBL" id="PEXA01000064">
    <property type="protein sequence ID" value="PIU33015.1"/>
    <property type="molecule type" value="Genomic_DNA"/>
</dbReference>
<evidence type="ECO:0008006" key="5">
    <source>
        <dbReference type="Google" id="ProtNLM"/>
    </source>
</evidence>